<dbReference type="PRINTS" id="PR00682">
    <property type="entry name" value="IPNSYNTHASE"/>
</dbReference>
<comment type="pathway">
    <text evidence="2">Hormone biosynthesis.</text>
</comment>
<evidence type="ECO:0000256" key="9">
    <source>
        <dbReference type="RuleBase" id="RU003682"/>
    </source>
</evidence>
<comment type="catalytic activity">
    <reaction evidence="8">
        <text>gibberellin A12 + 2 2-oxoglutarate + 3 O2 + H(+) = gibberellin A9 + 2 succinate + 3 CO2 + 2 H2O</text>
        <dbReference type="Rhea" id="RHEA:60772"/>
        <dbReference type="ChEBI" id="CHEBI:15377"/>
        <dbReference type="ChEBI" id="CHEBI:15378"/>
        <dbReference type="ChEBI" id="CHEBI:15379"/>
        <dbReference type="ChEBI" id="CHEBI:16526"/>
        <dbReference type="ChEBI" id="CHEBI:16810"/>
        <dbReference type="ChEBI" id="CHEBI:30031"/>
        <dbReference type="ChEBI" id="CHEBI:58627"/>
        <dbReference type="ChEBI" id="CHEBI:73255"/>
    </reaction>
    <physiologicalReaction direction="left-to-right" evidence="8">
        <dbReference type="Rhea" id="RHEA:60773"/>
    </physiologicalReaction>
</comment>
<accession>Q96498</accession>
<dbReference type="Pfam" id="PF03171">
    <property type="entry name" value="2OG-FeII_Oxy"/>
    <property type="match status" value="1"/>
</dbReference>
<evidence type="ECO:0000256" key="5">
    <source>
        <dbReference type="ARBA" id="ARBA00023004"/>
    </source>
</evidence>
<comment type="similarity">
    <text evidence="7">Belongs to the iron/ascorbate-dependent oxidoreductase family. GA20OX subfamily.</text>
</comment>
<reference evidence="11" key="1">
    <citation type="journal article" date="1997" name="Plant Physiol.">
        <title>Gibberellin biosynthesis from gibberellin A12-aldehyde in endosperm and embryos of Marah macrocarpus.</title>
        <authorList>
            <person name="MacMillan J."/>
            <person name="Ward D.A."/>
            <person name="Phillips A.L."/>
            <person name="Sanchez-Beltran M.J."/>
            <person name="Gaskin P."/>
            <person name="Lange T."/>
            <person name="Hedden P."/>
        </authorList>
    </citation>
    <scope>NUCLEOTIDE SEQUENCE</scope>
</reference>
<dbReference type="InterPro" id="IPR026992">
    <property type="entry name" value="DIOX_N"/>
</dbReference>
<organism evidence="11">
    <name type="scientific">Marah macrocarpa</name>
    <dbReference type="NCBI Taxonomy" id="48242"/>
    <lineage>
        <taxon>Eukaryota</taxon>
        <taxon>Viridiplantae</taxon>
        <taxon>Streptophyta</taxon>
        <taxon>Embryophyta</taxon>
        <taxon>Tracheophyta</taxon>
        <taxon>Spermatophyta</taxon>
        <taxon>Magnoliopsida</taxon>
        <taxon>eudicotyledons</taxon>
        <taxon>Gunneridae</taxon>
        <taxon>Pentapetalae</taxon>
        <taxon>rosids</taxon>
        <taxon>fabids</taxon>
        <taxon>Cucurbitales</taxon>
        <taxon>Cucurbitaceae</taxon>
        <taxon>Sicyoeae</taxon>
        <taxon>Marah</taxon>
    </lineage>
</organism>
<evidence type="ECO:0000313" key="11">
    <source>
        <dbReference type="EMBL" id="CAA70329.1"/>
    </source>
</evidence>
<dbReference type="PANTHER" id="PTHR47990">
    <property type="entry name" value="2-OXOGLUTARATE (2OG) AND FE(II)-DEPENDENT OXYGENASE SUPERFAMILY PROTEIN-RELATED"/>
    <property type="match status" value="1"/>
</dbReference>
<dbReference type="InterPro" id="IPR050231">
    <property type="entry name" value="Iron_ascorbate_oxido_reductase"/>
</dbReference>
<keyword evidence="4 9" id="KW-0560">Oxidoreductase</keyword>
<dbReference type="PROSITE" id="PS51471">
    <property type="entry name" value="FE2OG_OXY"/>
    <property type="match status" value="1"/>
</dbReference>
<dbReference type="GO" id="GO:0046872">
    <property type="term" value="F:metal ion binding"/>
    <property type="evidence" value="ECO:0007669"/>
    <property type="project" value="UniProtKB-KW"/>
</dbReference>
<keyword evidence="5 9" id="KW-0408">Iron</keyword>
<dbReference type="GO" id="GO:0009686">
    <property type="term" value="P:gibberellin biosynthetic process"/>
    <property type="evidence" value="ECO:0007669"/>
    <property type="project" value="UniProtKB-ARBA"/>
</dbReference>
<sequence length="379" mass="43107">MAITCMMATESSPAEEVKREHQVAFGGAGESSVPENFIWPDEFKATADAPELHVPHIDLKKVLSGDEKDVEEATRLVDEACRKHGFFVVVNHGVDKELMNKVHECMNEFFTLPLDVKQKAHRKVGENFGYANSFIGRFSTKLPWKETFSLRYLAHENSSTARDYVSQVLGPEFSHHGEVYQECGKALSDLSLRIVELLGLSLGISRETFRKFYEDNDSIMRMNYYPRCEKPELTLGTGPHCDPTSITILHQDDVSGLQVYVDDQWHSIPPTEDSFVVNVGDTFMSLTNGVYKSCFHRAVVNCKEARKSMAFFLCPAVEKVVRAPEELVEKYPPRKFPDYTWPMLLEMTQKYYRADSNTFNAFTTWIQQQNLDSTASPAV</sequence>
<dbReference type="InterPro" id="IPR005123">
    <property type="entry name" value="Oxoglu/Fe-dep_dioxygenase_dom"/>
</dbReference>
<dbReference type="Pfam" id="PF14226">
    <property type="entry name" value="DIOX_N"/>
    <property type="match status" value="1"/>
</dbReference>
<protein>
    <submittedName>
        <fullName evidence="11">Gibberellin 20-oxidase</fullName>
    </submittedName>
</protein>
<dbReference type="SUPFAM" id="SSF51197">
    <property type="entry name" value="Clavaminate synthase-like"/>
    <property type="match status" value="1"/>
</dbReference>
<proteinExistence type="evidence at transcript level"/>
<dbReference type="GO" id="GO:0045544">
    <property type="term" value="F:gibberellin 20-oxidase activity"/>
    <property type="evidence" value="ECO:0007669"/>
    <property type="project" value="UniProtKB-ARBA"/>
</dbReference>
<evidence type="ECO:0000256" key="4">
    <source>
        <dbReference type="ARBA" id="ARBA00023002"/>
    </source>
</evidence>
<evidence type="ECO:0000256" key="8">
    <source>
        <dbReference type="ARBA" id="ARBA00050508"/>
    </source>
</evidence>
<dbReference type="InterPro" id="IPR044861">
    <property type="entry name" value="IPNS-like_FE2OG_OXY"/>
</dbReference>
<dbReference type="EMBL" id="Y09112">
    <property type="protein sequence ID" value="CAA70329.1"/>
    <property type="molecule type" value="mRNA"/>
</dbReference>
<dbReference type="AlphaFoldDB" id="Q96498"/>
<dbReference type="Gene3D" id="2.60.120.330">
    <property type="entry name" value="B-lactam Antibiotic, Isopenicillin N Synthase, Chain"/>
    <property type="match status" value="1"/>
</dbReference>
<evidence type="ECO:0000256" key="3">
    <source>
        <dbReference type="ARBA" id="ARBA00022723"/>
    </source>
</evidence>
<feature type="domain" description="Fe2OG dioxygenase" evidence="10">
    <location>
        <begin position="215"/>
        <end position="315"/>
    </location>
</feature>
<evidence type="ECO:0000256" key="6">
    <source>
        <dbReference type="ARBA" id="ARBA00037909"/>
    </source>
</evidence>
<evidence type="ECO:0000256" key="1">
    <source>
        <dbReference type="ARBA" id="ARBA00001961"/>
    </source>
</evidence>
<dbReference type="FunFam" id="2.60.120.330:FF:000003">
    <property type="entry name" value="Gibberellin 20 oxidase 2"/>
    <property type="match status" value="1"/>
</dbReference>
<dbReference type="InterPro" id="IPR027443">
    <property type="entry name" value="IPNS-like_sf"/>
</dbReference>
<evidence type="ECO:0000256" key="2">
    <source>
        <dbReference type="ARBA" id="ARBA00004972"/>
    </source>
</evidence>
<comment type="cofactor">
    <cofactor evidence="1">
        <name>L-ascorbate</name>
        <dbReference type="ChEBI" id="CHEBI:38290"/>
    </cofactor>
</comment>
<name>Q96498_9ROSI</name>
<evidence type="ECO:0000259" key="10">
    <source>
        <dbReference type="PROSITE" id="PS51471"/>
    </source>
</evidence>
<evidence type="ECO:0000256" key="7">
    <source>
        <dbReference type="ARBA" id="ARBA00043997"/>
    </source>
</evidence>
<keyword evidence="3 9" id="KW-0479">Metal-binding</keyword>
<comment type="pathway">
    <text evidence="6">Plant hormone biosynthesis; gibberellin biosynthesis.</text>
</comment>